<dbReference type="PANTHER" id="PTHR43540">
    <property type="entry name" value="PEROXYUREIDOACRYLATE/UREIDOACRYLATE AMIDOHYDROLASE-RELATED"/>
    <property type="match status" value="1"/>
</dbReference>
<name>A1AQ58_PELPD</name>
<dbReference type="RefSeq" id="WP_011735754.1">
    <property type="nucleotide sequence ID" value="NC_008609.1"/>
</dbReference>
<protein>
    <submittedName>
        <fullName evidence="3">Isochorismatase hydrolase</fullName>
    </submittedName>
</protein>
<accession>A1AQ58</accession>
<dbReference type="KEGG" id="ppd:Ppro_1867"/>
<dbReference type="InterPro" id="IPR000868">
    <property type="entry name" value="Isochorismatase-like_dom"/>
</dbReference>
<keyword evidence="4" id="KW-1185">Reference proteome</keyword>
<evidence type="ECO:0000256" key="1">
    <source>
        <dbReference type="ARBA" id="ARBA00022801"/>
    </source>
</evidence>
<dbReference type="InterPro" id="IPR036380">
    <property type="entry name" value="Isochorismatase-like_sf"/>
</dbReference>
<organism evidence="3 4">
    <name type="scientific">Pelobacter propionicus (strain DSM 2379 / NBRC 103807 / OttBd1)</name>
    <dbReference type="NCBI Taxonomy" id="338966"/>
    <lineage>
        <taxon>Bacteria</taxon>
        <taxon>Pseudomonadati</taxon>
        <taxon>Thermodesulfobacteriota</taxon>
        <taxon>Desulfuromonadia</taxon>
        <taxon>Desulfuromonadales</taxon>
        <taxon>Desulfuromonadaceae</taxon>
        <taxon>Pelobacter</taxon>
    </lineage>
</organism>
<dbReference type="Proteomes" id="UP000006732">
    <property type="component" value="Chromosome"/>
</dbReference>
<dbReference type="PANTHER" id="PTHR43540:SF1">
    <property type="entry name" value="ISOCHORISMATASE HYDROLASE"/>
    <property type="match status" value="1"/>
</dbReference>
<evidence type="ECO:0000313" key="4">
    <source>
        <dbReference type="Proteomes" id="UP000006732"/>
    </source>
</evidence>
<dbReference type="STRING" id="338966.Ppro_1867"/>
<dbReference type="SUPFAM" id="SSF52499">
    <property type="entry name" value="Isochorismatase-like hydrolases"/>
    <property type="match status" value="1"/>
</dbReference>
<dbReference type="Gene3D" id="3.40.50.850">
    <property type="entry name" value="Isochorismatase-like"/>
    <property type="match status" value="1"/>
</dbReference>
<dbReference type="Pfam" id="PF00857">
    <property type="entry name" value="Isochorismatase"/>
    <property type="match status" value="1"/>
</dbReference>
<dbReference type="AlphaFoldDB" id="A1AQ58"/>
<dbReference type="EMBL" id="CP000482">
    <property type="protein sequence ID" value="ABK99478.1"/>
    <property type="molecule type" value="Genomic_DNA"/>
</dbReference>
<sequence length="186" mass="19883">MKTALLIIDIQNDYFPGGKMELVGSTEAAAAAARLLAAFRKQAWSIFHVQHIAAQPSPTFFLPGTPGADIHTSVAPLPGESVITKHYPSSFRNTDLLEQLKSAGVDTLLICGMMSHMCVDTTVRAAFDLGFSCIVTHDACATRELSFKGITVPAEQVHASYMSALGAVFAQVKGVDEILDNMQATV</sequence>
<dbReference type="GO" id="GO:0016787">
    <property type="term" value="F:hydrolase activity"/>
    <property type="evidence" value="ECO:0007669"/>
    <property type="project" value="UniProtKB-KW"/>
</dbReference>
<feature type="domain" description="Isochorismatase-like" evidence="2">
    <location>
        <begin position="3"/>
        <end position="144"/>
    </location>
</feature>
<evidence type="ECO:0000313" key="3">
    <source>
        <dbReference type="EMBL" id="ABK99478.1"/>
    </source>
</evidence>
<dbReference type="HOGENOM" id="CLU_068979_5_1_7"/>
<keyword evidence="1 3" id="KW-0378">Hydrolase</keyword>
<dbReference type="eggNOG" id="COG1335">
    <property type="taxonomic scope" value="Bacteria"/>
</dbReference>
<dbReference type="InterPro" id="IPR050272">
    <property type="entry name" value="Isochorismatase-like_hydrls"/>
</dbReference>
<dbReference type="OrthoDB" id="9791276at2"/>
<gene>
    <name evidence="3" type="ordered locus">Ppro_1867</name>
</gene>
<proteinExistence type="predicted"/>
<reference evidence="3 4" key="1">
    <citation type="submission" date="2006-10" db="EMBL/GenBank/DDBJ databases">
        <title>Complete sequence of chromosome of Pelobacter propionicus DSM 2379.</title>
        <authorList>
            <consortium name="US DOE Joint Genome Institute"/>
            <person name="Copeland A."/>
            <person name="Lucas S."/>
            <person name="Lapidus A."/>
            <person name="Barry K."/>
            <person name="Detter J.C."/>
            <person name="Glavina del Rio T."/>
            <person name="Hammon N."/>
            <person name="Israni S."/>
            <person name="Dalin E."/>
            <person name="Tice H."/>
            <person name="Pitluck S."/>
            <person name="Saunders E."/>
            <person name="Brettin T."/>
            <person name="Bruce D."/>
            <person name="Han C."/>
            <person name="Tapia R."/>
            <person name="Schmutz J."/>
            <person name="Larimer F."/>
            <person name="Land M."/>
            <person name="Hauser L."/>
            <person name="Kyrpides N."/>
            <person name="Kim E."/>
            <person name="Lovley D."/>
            <person name="Richardson P."/>
        </authorList>
    </citation>
    <scope>NUCLEOTIDE SEQUENCE [LARGE SCALE GENOMIC DNA]</scope>
    <source>
        <strain evidence="4">DSM 2379 / NBRC 103807 / OttBd1</strain>
    </source>
</reference>
<dbReference type="CDD" id="cd01014">
    <property type="entry name" value="nicotinamidase_related"/>
    <property type="match status" value="1"/>
</dbReference>
<evidence type="ECO:0000259" key="2">
    <source>
        <dbReference type="Pfam" id="PF00857"/>
    </source>
</evidence>